<keyword evidence="12" id="KW-1185">Reference proteome</keyword>
<keyword evidence="6" id="KW-0653">Protein transport</keyword>
<dbReference type="Pfam" id="PF11356">
    <property type="entry name" value="T2SSC"/>
    <property type="match status" value="1"/>
</dbReference>
<dbReference type="AlphaFoldDB" id="A0A1H7RKM9"/>
<protein>
    <submittedName>
        <fullName evidence="11">Type IV pilus biogenesis</fullName>
    </submittedName>
</protein>
<keyword evidence="4" id="KW-0997">Cell inner membrane</keyword>
<proteinExistence type="predicted"/>
<evidence type="ECO:0000313" key="12">
    <source>
        <dbReference type="Proteomes" id="UP000185766"/>
    </source>
</evidence>
<keyword evidence="8 9" id="KW-0472">Membrane</keyword>
<evidence type="ECO:0000256" key="5">
    <source>
        <dbReference type="ARBA" id="ARBA00022692"/>
    </source>
</evidence>
<organism evidence="11 12">
    <name type="scientific">Atopomonas hussainii</name>
    <dbReference type="NCBI Taxonomy" id="1429083"/>
    <lineage>
        <taxon>Bacteria</taxon>
        <taxon>Pseudomonadati</taxon>
        <taxon>Pseudomonadota</taxon>
        <taxon>Gammaproteobacteria</taxon>
        <taxon>Pseudomonadales</taxon>
        <taxon>Pseudomonadaceae</taxon>
        <taxon>Atopomonas</taxon>
    </lineage>
</organism>
<evidence type="ECO:0000256" key="4">
    <source>
        <dbReference type="ARBA" id="ARBA00022519"/>
    </source>
</evidence>
<evidence type="ECO:0000256" key="2">
    <source>
        <dbReference type="ARBA" id="ARBA00022448"/>
    </source>
</evidence>
<keyword evidence="7 9" id="KW-1133">Transmembrane helix</keyword>
<evidence type="ECO:0000256" key="1">
    <source>
        <dbReference type="ARBA" id="ARBA00004533"/>
    </source>
</evidence>
<dbReference type="Gene3D" id="2.30.30.830">
    <property type="match status" value="1"/>
</dbReference>
<evidence type="ECO:0000256" key="3">
    <source>
        <dbReference type="ARBA" id="ARBA00022475"/>
    </source>
</evidence>
<keyword evidence="3" id="KW-1003">Cell membrane</keyword>
<evidence type="ECO:0000313" key="11">
    <source>
        <dbReference type="EMBL" id="SEL60791.1"/>
    </source>
</evidence>
<keyword evidence="2" id="KW-0813">Transport</keyword>
<evidence type="ECO:0000256" key="9">
    <source>
        <dbReference type="SAM" id="Phobius"/>
    </source>
</evidence>
<dbReference type="EMBL" id="FOAS01000015">
    <property type="protein sequence ID" value="SEL60791.1"/>
    <property type="molecule type" value="Genomic_DNA"/>
</dbReference>
<evidence type="ECO:0000256" key="8">
    <source>
        <dbReference type="ARBA" id="ARBA00023136"/>
    </source>
</evidence>
<evidence type="ECO:0000256" key="7">
    <source>
        <dbReference type="ARBA" id="ARBA00022989"/>
    </source>
</evidence>
<dbReference type="GO" id="GO:0005886">
    <property type="term" value="C:plasma membrane"/>
    <property type="evidence" value="ECO:0007669"/>
    <property type="project" value="UniProtKB-SubCell"/>
</dbReference>
<evidence type="ECO:0000256" key="6">
    <source>
        <dbReference type="ARBA" id="ARBA00022927"/>
    </source>
</evidence>
<feature type="domain" description="Type II secretion system protein GspC N-terminal" evidence="10">
    <location>
        <begin position="38"/>
        <end position="164"/>
    </location>
</feature>
<sequence length="229" mass="25300">MKATYKNNQGLRLIRWSETLTPARLTRLKSLAPTLACLALVVLMSLSLTWQALQLLRDLRSPVSAPTLLESRQGTSSAGQVPVHELFGAAPVANIPTPETNLQLTLEASFVHPDSRRSAAIIRDQNNKAQRYVIDQEIASGVTLLEVHADHVVLGRGLARESLYYPTKRPSGISSYQSASVYEQADVTPDLEQLQDENYQLLRERMESLRQEMSAAGITETSTETESSP</sequence>
<feature type="transmembrane region" description="Helical" evidence="9">
    <location>
        <begin position="30"/>
        <end position="50"/>
    </location>
</feature>
<accession>A0A1H7RKM9</accession>
<keyword evidence="5 9" id="KW-0812">Transmembrane</keyword>
<dbReference type="InterPro" id="IPR024961">
    <property type="entry name" value="T2SS_GspC_N"/>
</dbReference>
<dbReference type="GO" id="GO:0015031">
    <property type="term" value="P:protein transport"/>
    <property type="evidence" value="ECO:0007669"/>
    <property type="project" value="UniProtKB-KW"/>
</dbReference>
<reference evidence="11 12" key="1">
    <citation type="submission" date="2016-10" db="EMBL/GenBank/DDBJ databases">
        <authorList>
            <person name="de Groot N.N."/>
        </authorList>
    </citation>
    <scope>NUCLEOTIDE SEQUENCE [LARGE SCALE GENOMIC DNA]</scope>
    <source>
        <strain evidence="11 12">JCM 19513</strain>
    </source>
</reference>
<gene>
    <name evidence="11" type="ORF">SAMN05216214_11531</name>
</gene>
<dbReference type="Proteomes" id="UP000185766">
    <property type="component" value="Unassembled WGS sequence"/>
</dbReference>
<name>A0A1H7RKM9_9GAMM</name>
<evidence type="ECO:0000259" key="10">
    <source>
        <dbReference type="Pfam" id="PF11356"/>
    </source>
</evidence>
<comment type="subcellular location">
    <subcellularLocation>
        <location evidence="1">Cell inner membrane</location>
    </subcellularLocation>
</comment>
<dbReference type="STRING" id="1429083.GCA_001885685_01159"/>